<evidence type="ECO:0000256" key="4">
    <source>
        <dbReference type="PROSITE-ProRule" id="PRU00433"/>
    </source>
</evidence>
<evidence type="ECO:0000313" key="9">
    <source>
        <dbReference type="Proteomes" id="UP000321083"/>
    </source>
</evidence>
<dbReference type="InterPro" id="IPR009056">
    <property type="entry name" value="Cyt_c-like_dom"/>
</dbReference>
<organism evidence="8 9">
    <name type="scientific">Planctomyces bekefii</name>
    <dbReference type="NCBI Taxonomy" id="1653850"/>
    <lineage>
        <taxon>Bacteria</taxon>
        <taxon>Pseudomonadati</taxon>
        <taxon>Planctomycetota</taxon>
        <taxon>Planctomycetia</taxon>
        <taxon>Planctomycetales</taxon>
        <taxon>Planctomycetaceae</taxon>
        <taxon>Planctomyces</taxon>
    </lineage>
</organism>
<keyword evidence="2 4" id="KW-0479">Metal-binding</keyword>
<evidence type="ECO:0000256" key="2">
    <source>
        <dbReference type="ARBA" id="ARBA00022723"/>
    </source>
</evidence>
<dbReference type="Proteomes" id="UP000321083">
    <property type="component" value="Unassembled WGS sequence"/>
</dbReference>
<dbReference type="InterPro" id="IPR011429">
    <property type="entry name" value="Cyt_c_Planctomycete-type"/>
</dbReference>
<feature type="signal peptide" evidence="6">
    <location>
        <begin position="1"/>
        <end position="23"/>
    </location>
</feature>
<reference evidence="8 9" key="1">
    <citation type="submission" date="2019-08" db="EMBL/GenBank/DDBJ databases">
        <title>100 year-old enigma solved: identification of Planctomyces bekefii, the type genus and species of the phylum Planctomycetes.</title>
        <authorList>
            <person name="Svetlana D.N."/>
            <person name="Overmann J."/>
        </authorList>
    </citation>
    <scope>NUCLEOTIDE SEQUENCE [LARGE SCALE GENOMIC DNA]</scope>
    <source>
        <strain evidence="8">Phe10_nw2017</strain>
    </source>
</reference>
<sequence length="150" mass="16527">MYRLTSIALLLTFLLQYSPPLQADEAEKQAFFESRIRPLLIDRCYQCHGPDEASGRLRLDLKSGWERGGERGPAIVPGNPADSLLIRAVSGSDPELSMPPKDSGPPLTPAQQEDLAIWIRQGAVDPRSGQAVVNPIEVSARTHWAFQPIQ</sequence>
<keyword evidence="9" id="KW-1185">Reference proteome</keyword>
<proteinExistence type="predicted"/>
<dbReference type="GO" id="GO:0020037">
    <property type="term" value="F:heme binding"/>
    <property type="evidence" value="ECO:0007669"/>
    <property type="project" value="InterPro"/>
</dbReference>
<evidence type="ECO:0000259" key="7">
    <source>
        <dbReference type="PROSITE" id="PS51007"/>
    </source>
</evidence>
<keyword evidence="6" id="KW-0732">Signal</keyword>
<reference evidence="8 9" key="2">
    <citation type="submission" date="2019-08" db="EMBL/GenBank/DDBJ databases">
        <authorList>
            <person name="Henke P."/>
        </authorList>
    </citation>
    <scope>NUCLEOTIDE SEQUENCE [LARGE SCALE GENOMIC DNA]</scope>
    <source>
        <strain evidence="8">Phe10_nw2017</strain>
    </source>
</reference>
<evidence type="ECO:0000313" key="8">
    <source>
        <dbReference type="EMBL" id="TWW08499.1"/>
    </source>
</evidence>
<comment type="caution">
    <text evidence="8">The sequence shown here is derived from an EMBL/GenBank/DDBJ whole genome shotgun (WGS) entry which is preliminary data.</text>
</comment>
<accession>A0A5C6M329</accession>
<evidence type="ECO:0000256" key="6">
    <source>
        <dbReference type="SAM" id="SignalP"/>
    </source>
</evidence>
<dbReference type="PANTHER" id="PTHR35889:SF3">
    <property type="entry name" value="F-BOX DOMAIN-CONTAINING PROTEIN"/>
    <property type="match status" value="1"/>
</dbReference>
<keyword evidence="3 4" id="KW-0408">Iron</keyword>
<dbReference type="AlphaFoldDB" id="A0A5C6M329"/>
<evidence type="ECO:0000256" key="5">
    <source>
        <dbReference type="SAM" id="MobiDB-lite"/>
    </source>
</evidence>
<gene>
    <name evidence="8" type="ORF">E3A20_23710</name>
</gene>
<dbReference type="GO" id="GO:0046872">
    <property type="term" value="F:metal ion binding"/>
    <property type="evidence" value="ECO:0007669"/>
    <property type="project" value="UniProtKB-KW"/>
</dbReference>
<keyword evidence="1 4" id="KW-0349">Heme</keyword>
<feature type="domain" description="Cytochrome c" evidence="7">
    <location>
        <begin position="23"/>
        <end position="123"/>
    </location>
</feature>
<evidence type="ECO:0000256" key="3">
    <source>
        <dbReference type="ARBA" id="ARBA00023004"/>
    </source>
</evidence>
<dbReference type="PANTHER" id="PTHR35889">
    <property type="entry name" value="CYCLOINULO-OLIGOSACCHARIDE FRUCTANOTRANSFERASE-RELATED"/>
    <property type="match status" value="1"/>
</dbReference>
<feature type="region of interest" description="Disordered" evidence="5">
    <location>
        <begin position="90"/>
        <end position="109"/>
    </location>
</feature>
<dbReference type="InterPro" id="IPR036909">
    <property type="entry name" value="Cyt_c-like_dom_sf"/>
</dbReference>
<feature type="chain" id="PRO_5023051919" description="Cytochrome c domain-containing protein" evidence="6">
    <location>
        <begin position="24"/>
        <end position="150"/>
    </location>
</feature>
<dbReference type="PROSITE" id="PS51007">
    <property type="entry name" value="CYTC"/>
    <property type="match status" value="1"/>
</dbReference>
<name>A0A5C6M329_9PLAN</name>
<feature type="non-terminal residue" evidence="8">
    <location>
        <position position="150"/>
    </location>
</feature>
<dbReference type="GO" id="GO:0009055">
    <property type="term" value="F:electron transfer activity"/>
    <property type="evidence" value="ECO:0007669"/>
    <property type="project" value="InterPro"/>
</dbReference>
<dbReference type="Pfam" id="PF07635">
    <property type="entry name" value="PSCyt1"/>
    <property type="match status" value="1"/>
</dbReference>
<dbReference type="EMBL" id="SRHE01000636">
    <property type="protein sequence ID" value="TWW08499.1"/>
    <property type="molecule type" value="Genomic_DNA"/>
</dbReference>
<dbReference type="SUPFAM" id="SSF46626">
    <property type="entry name" value="Cytochrome c"/>
    <property type="match status" value="1"/>
</dbReference>
<protein>
    <recommendedName>
        <fullName evidence="7">Cytochrome c domain-containing protein</fullName>
    </recommendedName>
</protein>
<evidence type="ECO:0000256" key="1">
    <source>
        <dbReference type="ARBA" id="ARBA00022617"/>
    </source>
</evidence>